<proteinExistence type="predicted"/>
<dbReference type="Proteomes" id="UP001141950">
    <property type="component" value="Unassembled WGS sequence"/>
</dbReference>
<gene>
    <name evidence="1" type="ORF">NQZ67_17845</name>
</gene>
<sequence length="78" mass="8615">MRNVILSVDHLCSCKTAAIRDALANIGIAMTANVQEGRMRLSYDPEHSYFVEGLELIEAHGCMVQGLIKERSTCCAMK</sequence>
<dbReference type="EMBL" id="JANIPJ010000013">
    <property type="protein sequence ID" value="MCR2805749.1"/>
    <property type="molecule type" value="Genomic_DNA"/>
</dbReference>
<dbReference type="AlphaFoldDB" id="A0A9X2MRZ9"/>
<reference evidence="1" key="1">
    <citation type="submission" date="2022-08" db="EMBL/GenBank/DDBJ databases">
        <title>The genomic sequence of strain Paenibacillus sp. SCIV0701.</title>
        <authorList>
            <person name="Zhao H."/>
        </authorList>
    </citation>
    <scope>NUCLEOTIDE SEQUENCE</scope>
    <source>
        <strain evidence="1">SCIV0701</strain>
    </source>
</reference>
<keyword evidence="2" id="KW-1185">Reference proteome</keyword>
<organism evidence="1 2">
    <name type="scientific">Paenibacillus soyae</name>
    <dbReference type="NCBI Taxonomy" id="2969249"/>
    <lineage>
        <taxon>Bacteria</taxon>
        <taxon>Bacillati</taxon>
        <taxon>Bacillota</taxon>
        <taxon>Bacilli</taxon>
        <taxon>Bacillales</taxon>
        <taxon>Paenibacillaceae</taxon>
        <taxon>Paenibacillus</taxon>
    </lineage>
</organism>
<evidence type="ECO:0000313" key="1">
    <source>
        <dbReference type="EMBL" id="MCR2805749.1"/>
    </source>
</evidence>
<name>A0A9X2MRZ9_9BACL</name>
<dbReference type="RefSeq" id="WP_257448568.1">
    <property type="nucleotide sequence ID" value="NZ_JANIPJ010000013.1"/>
</dbReference>
<accession>A0A9X2MRZ9</accession>
<evidence type="ECO:0000313" key="2">
    <source>
        <dbReference type="Proteomes" id="UP001141950"/>
    </source>
</evidence>
<comment type="caution">
    <text evidence="1">The sequence shown here is derived from an EMBL/GenBank/DDBJ whole genome shotgun (WGS) entry which is preliminary data.</text>
</comment>
<protein>
    <submittedName>
        <fullName evidence="1">Uncharacterized protein</fullName>
    </submittedName>
</protein>